<sequence length="80" mass="9339">MFIWALYVFVKLASEDTLVTFSKPEEEEELCEAQKLVSSTNRSQSNKRFYLTYLVPLHRLAENEYPNECEDNTIRGTLST</sequence>
<reference evidence="3" key="1">
    <citation type="journal article" date="2013" name="Nat. Genet.">
        <title>The draft genomes of soft-shell turtle and green sea turtle yield insights into the development and evolution of the turtle-specific body plan.</title>
        <authorList>
            <person name="Wang Z."/>
            <person name="Pascual-Anaya J."/>
            <person name="Zadissa A."/>
            <person name="Li W."/>
            <person name="Niimura Y."/>
            <person name="Huang Z."/>
            <person name="Li C."/>
            <person name="White S."/>
            <person name="Xiong Z."/>
            <person name="Fang D."/>
            <person name="Wang B."/>
            <person name="Ming Y."/>
            <person name="Chen Y."/>
            <person name="Zheng Y."/>
            <person name="Kuraku S."/>
            <person name="Pignatelli M."/>
            <person name="Herrero J."/>
            <person name="Beal K."/>
            <person name="Nozawa M."/>
            <person name="Li Q."/>
            <person name="Wang J."/>
            <person name="Zhang H."/>
            <person name="Yu L."/>
            <person name="Shigenobu S."/>
            <person name="Wang J."/>
            <person name="Liu J."/>
            <person name="Flicek P."/>
            <person name="Searle S."/>
            <person name="Wang J."/>
            <person name="Kuratani S."/>
            <person name="Yin Y."/>
            <person name="Aken B."/>
            <person name="Zhang G."/>
            <person name="Irie N."/>
        </authorList>
    </citation>
    <scope>NUCLEOTIDE SEQUENCE [LARGE SCALE GENOMIC DNA]</scope>
</reference>
<evidence type="ECO:0000256" key="1">
    <source>
        <dbReference type="SAM" id="SignalP"/>
    </source>
</evidence>
<dbReference type="EMBL" id="KB519027">
    <property type="protein sequence ID" value="EMP38592.1"/>
    <property type="molecule type" value="Genomic_DNA"/>
</dbReference>
<organism evidence="2 3">
    <name type="scientific">Chelonia mydas</name>
    <name type="common">Green sea-turtle</name>
    <name type="synonym">Chelonia agassizi</name>
    <dbReference type="NCBI Taxonomy" id="8469"/>
    <lineage>
        <taxon>Eukaryota</taxon>
        <taxon>Metazoa</taxon>
        <taxon>Chordata</taxon>
        <taxon>Craniata</taxon>
        <taxon>Vertebrata</taxon>
        <taxon>Euteleostomi</taxon>
        <taxon>Archelosauria</taxon>
        <taxon>Testudinata</taxon>
        <taxon>Testudines</taxon>
        <taxon>Cryptodira</taxon>
        <taxon>Durocryptodira</taxon>
        <taxon>Americhelydia</taxon>
        <taxon>Chelonioidea</taxon>
        <taxon>Cheloniidae</taxon>
        <taxon>Chelonia</taxon>
    </lineage>
</organism>
<keyword evidence="3" id="KW-1185">Reference proteome</keyword>
<gene>
    <name evidence="2" type="ORF">UY3_04197</name>
</gene>
<keyword evidence="1" id="KW-0732">Signal</keyword>
<feature type="chain" id="PRO_5012045352" evidence="1">
    <location>
        <begin position="16"/>
        <end position="80"/>
    </location>
</feature>
<name>M7CCV5_CHEMY</name>
<evidence type="ECO:0000313" key="3">
    <source>
        <dbReference type="Proteomes" id="UP000031443"/>
    </source>
</evidence>
<dbReference type="Proteomes" id="UP000031443">
    <property type="component" value="Unassembled WGS sequence"/>
</dbReference>
<protein>
    <submittedName>
        <fullName evidence="2">Uncharacterized protein</fullName>
    </submittedName>
</protein>
<accession>M7CCV5</accession>
<feature type="signal peptide" evidence="1">
    <location>
        <begin position="1"/>
        <end position="15"/>
    </location>
</feature>
<evidence type="ECO:0000313" key="2">
    <source>
        <dbReference type="EMBL" id="EMP38592.1"/>
    </source>
</evidence>
<proteinExistence type="predicted"/>
<dbReference type="AlphaFoldDB" id="M7CCV5"/>